<accession>A0AAE6KSQ8</accession>
<sequence length="66" mass="7458">MFNDSKLRAVVDSFFQDIRAVGDAIQLRQARDIARYLALNPDSTHVPEALVFNLLLPINVMNTIQT</sequence>
<protein>
    <submittedName>
        <fullName evidence="1">Uncharacterized protein</fullName>
    </submittedName>
</protein>
<organism evidence="1 2">
    <name type="scientific">Myxococcus xanthus</name>
    <dbReference type="NCBI Taxonomy" id="34"/>
    <lineage>
        <taxon>Bacteria</taxon>
        <taxon>Pseudomonadati</taxon>
        <taxon>Myxococcota</taxon>
        <taxon>Myxococcia</taxon>
        <taxon>Myxococcales</taxon>
        <taxon>Cystobacterineae</taxon>
        <taxon>Myxococcaceae</taxon>
        <taxon>Myxococcus</taxon>
    </lineage>
</organism>
<dbReference type="RefSeq" id="WP_140798411.1">
    <property type="nucleotide sequence ID" value="NZ_CP017169.1"/>
</dbReference>
<name>A0AAE6KSQ8_MYXXA</name>
<dbReference type="Proteomes" id="UP000320179">
    <property type="component" value="Chromosome"/>
</dbReference>
<proteinExistence type="predicted"/>
<gene>
    <name evidence="1" type="ORF">BHS09_17150</name>
</gene>
<dbReference type="AlphaFoldDB" id="A0AAE6KSQ8"/>
<reference evidence="1 2" key="1">
    <citation type="journal article" date="2019" name="Science">
        <title>Social genes are selection hotspots in kin groups of a soil microbe.</title>
        <authorList>
            <person name="Wielgoss S."/>
            <person name="Wolfensberger R."/>
            <person name="Sun L."/>
            <person name="Fiegna F."/>
            <person name="Velicer G.J."/>
        </authorList>
    </citation>
    <scope>NUCLEOTIDE SEQUENCE [LARGE SCALE GENOMIC DNA]</scope>
    <source>
        <strain evidence="1 2">MC3.5.9c15</strain>
    </source>
</reference>
<dbReference type="EMBL" id="CP017174">
    <property type="protein sequence ID" value="QDE68572.1"/>
    <property type="molecule type" value="Genomic_DNA"/>
</dbReference>
<evidence type="ECO:0000313" key="2">
    <source>
        <dbReference type="Proteomes" id="UP000320179"/>
    </source>
</evidence>
<evidence type="ECO:0000313" key="1">
    <source>
        <dbReference type="EMBL" id="QDE68572.1"/>
    </source>
</evidence>